<dbReference type="EMBL" id="CP015136">
    <property type="protein sequence ID" value="AMY11312.1"/>
    <property type="molecule type" value="Genomic_DNA"/>
</dbReference>
<evidence type="ECO:0000256" key="2">
    <source>
        <dbReference type="ARBA" id="ARBA00023315"/>
    </source>
</evidence>
<name>A0A143PRU0_LUTPR</name>
<reference evidence="5" key="2">
    <citation type="submission" date="2016-04" db="EMBL/GenBank/DDBJ databases">
        <title>First Complete Genome Sequence of a Subdivision 6 Acidobacterium.</title>
        <authorList>
            <person name="Huang S."/>
            <person name="Vieira S."/>
            <person name="Bunk B."/>
            <person name="Riedel T."/>
            <person name="Sproeer C."/>
            <person name="Overmann J."/>
        </authorList>
    </citation>
    <scope>NUCLEOTIDE SEQUENCE [LARGE SCALE GENOMIC DNA]</scope>
    <source>
        <strain evidence="5">DSM 100886 HEG_-6_39</strain>
    </source>
</reference>
<reference evidence="4 5" key="1">
    <citation type="journal article" date="2016" name="Genome Announc.">
        <title>First Complete Genome Sequence of a Subdivision 6 Acidobacterium Strain.</title>
        <authorList>
            <person name="Huang S."/>
            <person name="Vieira S."/>
            <person name="Bunk B."/>
            <person name="Riedel T."/>
            <person name="Sproer C."/>
            <person name="Overmann J."/>
        </authorList>
    </citation>
    <scope>NUCLEOTIDE SEQUENCE [LARGE SCALE GENOMIC DNA]</scope>
    <source>
        <strain evidence="5">DSM 100886 HEG_-6_39</strain>
    </source>
</reference>
<evidence type="ECO:0000313" key="4">
    <source>
        <dbReference type="EMBL" id="AMY11312.1"/>
    </source>
</evidence>
<dbReference type="InterPro" id="IPR000182">
    <property type="entry name" value="GNAT_dom"/>
</dbReference>
<dbReference type="Pfam" id="PF00583">
    <property type="entry name" value="Acetyltransf_1"/>
    <property type="match status" value="1"/>
</dbReference>
<dbReference type="InterPro" id="IPR050832">
    <property type="entry name" value="Bact_Acetyltransf"/>
</dbReference>
<proteinExistence type="predicted"/>
<dbReference type="SUPFAM" id="SSF55729">
    <property type="entry name" value="Acyl-CoA N-acyltransferases (Nat)"/>
    <property type="match status" value="1"/>
</dbReference>
<evidence type="ECO:0000256" key="1">
    <source>
        <dbReference type="ARBA" id="ARBA00022679"/>
    </source>
</evidence>
<dbReference type="KEGG" id="abac:LuPra_04562"/>
<dbReference type="PANTHER" id="PTHR43877">
    <property type="entry name" value="AMINOALKYLPHOSPHONATE N-ACETYLTRANSFERASE-RELATED-RELATED"/>
    <property type="match status" value="1"/>
</dbReference>
<evidence type="ECO:0000259" key="3">
    <source>
        <dbReference type="PROSITE" id="PS51186"/>
    </source>
</evidence>
<dbReference type="STRING" id="1855912.LuPra_04562"/>
<keyword evidence="2" id="KW-0012">Acyltransferase</keyword>
<dbReference type="Gene3D" id="3.40.630.30">
    <property type="match status" value="1"/>
</dbReference>
<feature type="domain" description="N-acetyltransferase" evidence="3">
    <location>
        <begin position="12"/>
        <end position="167"/>
    </location>
</feature>
<keyword evidence="5" id="KW-1185">Reference proteome</keyword>
<accession>A0A143PRU0</accession>
<dbReference type="PROSITE" id="PS51186">
    <property type="entry name" value="GNAT"/>
    <property type="match status" value="1"/>
</dbReference>
<dbReference type="InterPro" id="IPR016181">
    <property type="entry name" value="Acyl_CoA_acyltransferase"/>
</dbReference>
<gene>
    <name evidence="4" type="ORF">LuPra_04562</name>
</gene>
<organism evidence="4 5">
    <name type="scientific">Luteitalea pratensis</name>
    <dbReference type="NCBI Taxonomy" id="1855912"/>
    <lineage>
        <taxon>Bacteria</taxon>
        <taxon>Pseudomonadati</taxon>
        <taxon>Acidobacteriota</taxon>
        <taxon>Vicinamibacteria</taxon>
        <taxon>Vicinamibacterales</taxon>
        <taxon>Vicinamibacteraceae</taxon>
        <taxon>Luteitalea</taxon>
    </lineage>
</organism>
<dbReference type="RefSeq" id="WP_234800512.1">
    <property type="nucleotide sequence ID" value="NZ_CP015136.1"/>
</dbReference>
<keyword evidence="1 4" id="KW-0808">Transferase</keyword>
<dbReference type="Proteomes" id="UP000076079">
    <property type="component" value="Chromosome"/>
</dbReference>
<protein>
    <submittedName>
        <fullName evidence="4">Putative acetyltransferase</fullName>
    </submittedName>
</protein>
<dbReference type="CDD" id="cd04301">
    <property type="entry name" value="NAT_SF"/>
    <property type="match status" value="1"/>
</dbReference>
<evidence type="ECO:0000313" key="5">
    <source>
        <dbReference type="Proteomes" id="UP000076079"/>
    </source>
</evidence>
<sequence>MIARILTGVVPILIRSATAADLPVLGHLGALLMRVHHDFDAQRFLSPGTDPERGYAWFLGRQIEDKGCLVLVAELEGAVIGYVYAAIEPLSWKELRDQSGFIHDLVVEPGHRDGGAGSQLLDAAIEWLRGRGMPRVLLCTAEQNAGGQRLFARHGFRRTMIEMTREL</sequence>
<dbReference type="AlphaFoldDB" id="A0A143PRU0"/>
<dbReference type="GO" id="GO:0016747">
    <property type="term" value="F:acyltransferase activity, transferring groups other than amino-acyl groups"/>
    <property type="evidence" value="ECO:0007669"/>
    <property type="project" value="InterPro"/>
</dbReference>